<sequence>MELDTPYTSQGGRRHVYPMPLKKRDDLSVSYSVVRNWKHVSEKIDKFEGNNSRPTCADQAARQYNPSPTPFCNSWMPVVTNNTT</sequence>
<organism evidence="1">
    <name type="scientific">Aphanomyces astaci</name>
    <name type="common">Crayfish plague agent</name>
    <dbReference type="NCBI Taxonomy" id="112090"/>
    <lineage>
        <taxon>Eukaryota</taxon>
        <taxon>Sar</taxon>
        <taxon>Stramenopiles</taxon>
        <taxon>Oomycota</taxon>
        <taxon>Saprolegniomycetes</taxon>
        <taxon>Saprolegniales</taxon>
        <taxon>Verrucalvaceae</taxon>
        <taxon>Aphanomyces</taxon>
    </lineage>
</organism>
<gene>
    <name evidence="1" type="ORF">H257_19244</name>
</gene>
<reference evidence="1" key="1">
    <citation type="submission" date="2013-12" db="EMBL/GenBank/DDBJ databases">
        <title>The Genome Sequence of Aphanomyces astaci APO3.</title>
        <authorList>
            <consortium name="The Broad Institute Genomics Platform"/>
            <person name="Russ C."/>
            <person name="Tyler B."/>
            <person name="van West P."/>
            <person name="Dieguez-Uribeondo J."/>
            <person name="Young S.K."/>
            <person name="Zeng Q."/>
            <person name="Gargeya S."/>
            <person name="Fitzgerald M."/>
            <person name="Abouelleil A."/>
            <person name="Alvarado L."/>
            <person name="Chapman S.B."/>
            <person name="Gainer-Dewar J."/>
            <person name="Goldberg J."/>
            <person name="Griggs A."/>
            <person name="Gujja S."/>
            <person name="Hansen M."/>
            <person name="Howarth C."/>
            <person name="Imamovic A."/>
            <person name="Ireland A."/>
            <person name="Larimer J."/>
            <person name="McCowan C."/>
            <person name="Murphy C."/>
            <person name="Pearson M."/>
            <person name="Poon T.W."/>
            <person name="Priest M."/>
            <person name="Roberts A."/>
            <person name="Saif S."/>
            <person name="Shea T."/>
            <person name="Sykes S."/>
            <person name="Wortman J."/>
            <person name="Nusbaum C."/>
            <person name="Birren B."/>
        </authorList>
    </citation>
    <scope>NUCLEOTIDE SEQUENCE [LARGE SCALE GENOMIC DNA]</scope>
    <source>
        <strain evidence="1">APO3</strain>
    </source>
</reference>
<accession>W4FAS2</accession>
<proteinExistence type="predicted"/>
<dbReference type="VEuPathDB" id="FungiDB:H257_19244"/>
<protein>
    <submittedName>
        <fullName evidence="1">Uncharacterized protein</fullName>
    </submittedName>
</protein>
<dbReference type="EMBL" id="KI913543">
    <property type="protein sequence ID" value="ETV63823.1"/>
    <property type="molecule type" value="Genomic_DNA"/>
</dbReference>
<dbReference type="RefSeq" id="XP_009846693.1">
    <property type="nucleotide sequence ID" value="XM_009848391.1"/>
</dbReference>
<name>W4FAS2_APHAT</name>
<dbReference type="AlphaFoldDB" id="W4FAS2"/>
<dbReference type="GeneID" id="20821240"/>
<evidence type="ECO:0000313" key="1">
    <source>
        <dbReference type="EMBL" id="ETV63823.1"/>
    </source>
</evidence>